<keyword evidence="10" id="KW-1015">Disulfide bond</keyword>
<sequence length="302" mass="33934">MIKMLKWLSVVSTLGMVFVLMGGSLVTKTESGMGCGATWPLCHGEFVPSTVTPELVIELSHRLVSGIMGVTVLALSILAWKFIGHIREVKFLAFLSSFFLVLQALIGAAAVVWNQSDFVLATHFGISLISFASLFLLMLLIFEIDKKFDAKSLFIQKKHRIEIYALTIYTLLVVYTGALVRHANSSMACGDWPFCSNGSPFSLSDYNFEQWIQMGHRLAASILFIWTVVLFIKIMKNYRTNRVMYWGWITTVSLISLQVFFGAMIIFTMLNLGIALLHAFVISCYFAMLSYFILLSTRSAKH</sequence>
<evidence type="ECO:0000256" key="3">
    <source>
        <dbReference type="ARBA" id="ARBA00022692"/>
    </source>
</evidence>
<feature type="binding site" description="axial binding residue" evidence="11">
    <location>
        <position position="216"/>
    </location>
    <ligand>
        <name>heme</name>
        <dbReference type="ChEBI" id="CHEBI:30413"/>
    </ligand>
    <ligandPart>
        <name>Fe</name>
        <dbReference type="ChEBI" id="CHEBI:18248"/>
    </ligandPart>
</feature>
<feature type="transmembrane region" description="Helical" evidence="11">
    <location>
        <begin position="92"/>
        <end position="113"/>
    </location>
</feature>
<evidence type="ECO:0000256" key="11">
    <source>
        <dbReference type="HAMAP-Rule" id="MF_01664"/>
    </source>
</evidence>
<feature type="binding site" description="axial binding residue" evidence="11">
    <location>
        <position position="278"/>
    </location>
    <ligand>
        <name>heme</name>
        <dbReference type="ChEBI" id="CHEBI:30413"/>
    </ligand>
    <ligandPart>
        <name>Fe</name>
        <dbReference type="ChEBI" id="CHEBI:18248"/>
    </ligandPart>
</feature>
<evidence type="ECO:0000256" key="1">
    <source>
        <dbReference type="ARBA" id="ARBA00004141"/>
    </source>
</evidence>
<keyword evidence="3 11" id="KW-0812">Transmembrane</keyword>
<dbReference type="RefSeq" id="WP_209480322.1">
    <property type="nucleotide sequence ID" value="NZ_JAGGKK010000007.1"/>
</dbReference>
<comment type="catalytic activity">
    <reaction evidence="11">
        <text>Fe(II)-heme o + 2 A + H2O = Fe(II)-heme a + 2 AH2</text>
        <dbReference type="Rhea" id="RHEA:63388"/>
        <dbReference type="ChEBI" id="CHEBI:13193"/>
        <dbReference type="ChEBI" id="CHEBI:15377"/>
        <dbReference type="ChEBI" id="CHEBI:17499"/>
        <dbReference type="ChEBI" id="CHEBI:60530"/>
        <dbReference type="ChEBI" id="CHEBI:61715"/>
        <dbReference type="EC" id="1.17.99.9"/>
    </reaction>
</comment>
<evidence type="ECO:0000256" key="4">
    <source>
        <dbReference type="ARBA" id="ARBA00022723"/>
    </source>
</evidence>
<keyword evidence="8 11" id="KW-0350">Heme biosynthesis</keyword>
<evidence type="ECO:0000313" key="13">
    <source>
        <dbReference type="Proteomes" id="UP001519328"/>
    </source>
</evidence>
<accession>A0ABS4HD40</accession>
<keyword evidence="4 11" id="KW-0479">Metal-binding</keyword>
<organism evidence="12 13">
    <name type="scientific">Virgibacillus litoralis</name>
    <dbReference type="NCBI Taxonomy" id="578221"/>
    <lineage>
        <taxon>Bacteria</taxon>
        <taxon>Bacillati</taxon>
        <taxon>Bacillota</taxon>
        <taxon>Bacilli</taxon>
        <taxon>Bacillales</taxon>
        <taxon>Bacillaceae</taxon>
        <taxon>Virgibacillus</taxon>
    </lineage>
</organism>
<evidence type="ECO:0000313" key="12">
    <source>
        <dbReference type="EMBL" id="MBP1948768.1"/>
    </source>
</evidence>
<feature type="transmembrane region" description="Helical" evidence="11">
    <location>
        <begin position="119"/>
        <end position="142"/>
    </location>
</feature>
<dbReference type="InterPro" id="IPR003780">
    <property type="entry name" value="COX15/CtaA_fam"/>
</dbReference>
<gene>
    <name evidence="11" type="primary">ctaA</name>
    <name evidence="12" type="ORF">J2Z82_001704</name>
</gene>
<evidence type="ECO:0000256" key="9">
    <source>
        <dbReference type="ARBA" id="ARBA00023136"/>
    </source>
</evidence>
<protein>
    <recommendedName>
        <fullName evidence="11">Heme A synthase</fullName>
        <shortName evidence="11">HAS</shortName>
        <ecNumber evidence="11">1.17.99.9</ecNumber>
    </recommendedName>
    <alternativeName>
        <fullName evidence="11">Cytochrome aa3-controlling protein</fullName>
    </alternativeName>
</protein>
<keyword evidence="9 11" id="KW-0472">Membrane</keyword>
<evidence type="ECO:0000256" key="7">
    <source>
        <dbReference type="ARBA" id="ARBA00023004"/>
    </source>
</evidence>
<keyword evidence="5 11" id="KW-1133">Transmembrane helix</keyword>
<dbReference type="EMBL" id="JAGGKK010000007">
    <property type="protein sequence ID" value="MBP1948768.1"/>
    <property type="molecule type" value="Genomic_DNA"/>
</dbReference>
<evidence type="ECO:0000256" key="5">
    <source>
        <dbReference type="ARBA" id="ARBA00022989"/>
    </source>
</evidence>
<keyword evidence="6 11" id="KW-0560">Oxidoreductase</keyword>
<dbReference type="Proteomes" id="UP001519328">
    <property type="component" value="Unassembled WGS sequence"/>
</dbReference>
<keyword evidence="2 11" id="KW-1003">Cell membrane</keyword>
<feature type="transmembrane region" description="Helical" evidence="11">
    <location>
        <begin position="273"/>
        <end position="294"/>
    </location>
</feature>
<evidence type="ECO:0000256" key="8">
    <source>
        <dbReference type="ARBA" id="ARBA00023133"/>
    </source>
</evidence>
<dbReference type="Pfam" id="PF02628">
    <property type="entry name" value="COX15-CtaA"/>
    <property type="match status" value="1"/>
</dbReference>
<comment type="pathway">
    <text evidence="11">Porphyrin-containing compound metabolism; heme A biosynthesis; heme A from heme O: step 1/1.</text>
</comment>
<evidence type="ECO:0000256" key="2">
    <source>
        <dbReference type="ARBA" id="ARBA00022475"/>
    </source>
</evidence>
<feature type="transmembrane region" description="Helical" evidence="11">
    <location>
        <begin position="63"/>
        <end position="80"/>
    </location>
</feature>
<comment type="subunit">
    <text evidence="11">Interacts with CtaB.</text>
</comment>
<evidence type="ECO:0000256" key="10">
    <source>
        <dbReference type="ARBA" id="ARBA00023157"/>
    </source>
</evidence>
<feature type="transmembrane region" description="Helical" evidence="11">
    <location>
        <begin position="214"/>
        <end position="232"/>
    </location>
</feature>
<dbReference type="InterPro" id="IPR023755">
    <property type="entry name" value="HemeA_Synthase_type1"/>
</dbReference>
<dbReference type="InterPro" id="IPR050450">
    <property type="entry name" value="COX15/CtaA_HemeA_synthase"/>
</dbReference>
<comment type="similarity">
    <text evidence="11">Belongs to the COX15/CtaA family. Type 1 subfamily.</text>
</comment>
<reference evidence="12 13" key="1">
    <citation type="submission" date="2021-03" db="EMBL/GenBank/DDBJ databases">
        <title>Genomic Encyclopedia of Type Strains, Phase IV (KMG-IV): sequencing the most valuable type-strain genomes for metagenomic binning, comparative biology and taxonomic classification.</title>
        <authorList>
            <person name="Goeker M."/>
        </authorList>
    </citation>
    <scope>NUCLEOTIDE SEQUENCE [LARGE SCALE GENOMIC DNA]</scope>
    <source>
        <strain evidence="12 13">DSM 21085</strain>
    </source>
</reference>
<evidence type="ECO:0000256" key="6">
    <source>
        <dbReference type="ARBA" id="ARBA00023002"/>
    </source>
</evidence>
<dbReference type="PANTHER" id="PTHR35457:SF1">
    <property type="entry name" value="HEME A SYNTHASE"/>
    <property type="match status" value="1"/>
</dbReference>
<dbReference type="EC" id="1.17.99.9" evidence="11"/>
<name>A0ABS4HD40_9BACI</name>
<dbReference type="HAMAP" id="MF_01664">
    <property type="entry name" value="HemeA_synth_type1"/>
    <property type="match status" value="1"/>
</dbReference>
<feature type="transmembrane region" description="Helical" evidence="11">
    <location>
        <begin position="163"/>
        <end position="183"/>
    </location>
</feature>
<feature type="transmembrane region" description="Helical" evidence="11">
    <location>
        <begin position="244"/>
        <end position="267"/>
    </location>
</feature>
<dbReference type="PANTHER" id="PTHR35457">
    <property type="entry name" value="HEME A SYNTHASE"/>
    <property type="match status" value="1"/>
</dbReference>
<comment type="subcellular location">
    <subcellularLocation>
        <location evidence="11">Cell membrane</location>
        <topology evidence="11">Multi-pass membrane protein</topology>
    </subcellularLocation>
    <subcellularLocation>
        <location evidence="1">Membrane</location>
        <topology evidence="1">Multi-pass membrane protein</topology>
    </subcellularLocation>
</comment>
<comment type="caution">
    <text evidence="12">The sequence shown here is derived from an EMBL/GenBank/DDBJ whole genome shotgun (WGS) entry which is preliminary data.</text>
</comment>
<feature type="transmembrane region" description="Helical" evidence="11">
    <location>
        <begin position="7"/>
        <end position="26"/>
    </location>
</feature>
<keyword evidence="13" id="KW-1185">Reference proteome</keyword>
<keyword evidence="7 11" id="KW-0408">Iron</keyword>
<comment type="function">
    <text evidence="11">Catalyzes the conversion of heme O to heme A by two successive hydroxylations of the methyl group at C8. The first hydroxylation forms heme I, the second hydroxylation results in an unstable dihydroxymethyl group, which spontaneously dehydrates, resulting in the formyl group of heme A.</text>
</comment>
<comment type="cofactor">
    <cofactor evidence="11">
        <name>heme b</name>
        <dbReference type="ChEBI" id="CHEBI:60344"/>
    </cofactor>
</comment>
<proteinExistence type="inferred from homology"/>